<dbReference type="Gene3D" id="3.40.50.150">
    <property type="entry name" value="Vaccinia Virus protein VP39"/>
    <property type="match status" value="1"/>
</dbReference>
<protein>
    <submittedName>
        <fullName evidence="2">Methyltransferase domain-containing protein</fullName>
    </submittedName>
</protein>
<dbReference type="InterPro" id="IPR050508">
    <property type="entry name" value="Methyltransf_Superfamily"/>
</dbReference>
<dbReference type="GO" id="GO:0032259">
    <property type="term" value="P:methylation"/>
    <property type="evidence" value="ECO:0007669"/>
    <property type="project" value="UniProtKB-KW"/>
</dbReference>
<sequence length="236" mass="27056">MSNHDQIYISQANAYEAMISRQPDLSEIVRQIRPYRNLDVLDLGAGSGRLASFLAPEAQTLICTDVSRPMLDILDRKLTEQNSVRNWITLEADHRSLPVPDSSIDLVVSGWSVCYLASSNQPEWEAHLERIIAELQRVLRPDGTIIIFETMGTGTETPDPPEFLTSYYSLLEKKYGFQHQWLRADYRFASVEEAIEHTEFFFGEELAARIRNNGWSTLPECAGVWWKQWGSLDKEM</sequence>
<dbReference type="PANTHER" id="PTHR42912">
    <property type="entry name" value="METHYLTRANSFERASE"/>
    <property type="match status" value="1"/>
</dbReference>
<dbReference type="Proteomes" id="UP000447876">
    <property type="component" value="Unassembled WGS sequence"/>
</dbReference>
<organism evidence="2 3">
    <name type="scientific">Paenibacillus woosongensis</name>
    <dbReference type="NCBI Taxonomy" id="307580"/>
    <lineage>
        <taxon>Bacteria</taxon>
        <taxon>Bacillati</taxon>
        <taxon>Bacillota</taxon>
        <taxon>Bacilli</taxon>
        <taxon>Bacillales</taxon>
        <taxon>Paenibacillaceae</taxon>
        <taxon>Paenibacillus</taxon>
    </lineage>
</organism>
<evidence type="ECO:0000313" key="2">
    <source>
        <dbReference type="EMBL" id="MUG43528.1"/>
    </source>
</evidence>
<dbReference type="GO" id="GO:0008757">
    <property type="term" value="F:S-adenosylmethionine-dependent methyltransferase activity"/>
    <property type="evidence" value="ECO:0007669"/>
    <property type="project" value="InterPro"/>
</dbReference>
<name>A0A7X3CKY6_9BACL</name>
<comment type="caution">
    <text evidence="2">The sequence shown here is derived from an EMBL/GenBank/DDBJ whole genome shotgun (WGS) entry which is preliminary data.</text>
</comment>
<dbReference type="Pfam" id="PF08241">
    <property type="entry name" value="Methyltransf_11"/>
    <property type="match status" value="1"/>
</dbReference>
<dbReference type="AlphaFoldDB" id="A0A7X3CKY6"/>
<reference evidence="2 3" key="1">
    <citation type="submission" date="2019-11" db="EMBL/GenBank/DDBJ databases">
        <title>Draft genome sequences of five Paenibacillus species of dairy origin.</title>
        <authorList>
            <person name="Olajide A.M."/>
            <person name="Chen S."/>
            <person name="Lapointe G."/>
        </authorList>
    </citation>
    <scope>NUCLEOTIDE SEQUENCE [LARGE SCALE GENOMIC DNA]</scope>
    <source>
        <strain evidence="2 3">12CR55</strain>
    </source>
</reference>
<keyword evidence="2" id="KW-0489">Methyltransferase</keyword>
<dbReference type="CDD" id="cd02440">
    <property type="entry name" value="AdoMet_MTases"/>
    <property type="match status" value="1"/>
</dbReference>
<dbReference type="OrthoDB" id="9784101at2"/>
<dbReference type="EMBL" id="WNZW01000001">
    <property type="protein sequence ID" value="MUG43528.1"/>
    <property type="molecule type" value="Genomic_DNA"/>
</dbReference>
<evidence type="ECO:0000259" key="1">
    <source>
        <dbReference type="Pfam" id="PF08241"/>
    </source>
</evidence>
<dbReference type="RefSeq" id="WP_155609011.1">
    <property type="nucleotide sequence ID" value="NZ_WNZW01000001.1"/>
</dbReference>
<dbReference type="InterPro" id="IPR029063">
    <property type="entry name" value="SAM-dependent_MTases_sf"/>
</dbReference>
<feature type="domain" description="Methyltransferase type 11" evidence="1">
    <location>
        <begin position="41"/>
        <end position="147"/>
    </location>
</feature>
<evidence type="ECO:0000313" key="3">
    <source>
        <dbReference type="Proteomes" id="UP000447876"/>
    </source>
</evidence>
<accession>A0A7X3CKY6</accession>
<dbReference type="PANTHER" id="PTHR42912:SF80">
    <property type="entry name" value="METHYLTRANSFERASE DOMAIN-CONTAINING PROTEIN"/>
    <property type="match status" value="1"/>
</dbReference>
<dbReference type="InterPro" id="IPR013216">
    <property type="entry name" value="Methyltransf_11"/>
</dbReference>
<keyword evidence="2" id="KW-0808">Transferase</keyword>
<dbReference type="SUPFAM" id="SSF53335">
    <property type="entry name" value="S-adenosyl-L-methionine-dependent methyltransferases"/>
    <property type="match status" value="1"/>
</dbReference>
<proteinExistence type="predicted"/>
<gene>
    <name evidence="2" type="ORF">GNP95_00655</name>
</gene>